<evidence type="ECO:0000313" key="2">
    <source>
        <dbReference type="Proteomes" id="UP000015102"/>
    </source>
</evidence>
<dbReference type="Proteomes" id="UP000015102">
    <property type="component" value="Unassembled WGS sequence"/>
</dbReference>
<name>T1GAW8_MEGSC</name>
<accession>T1GAW8</accession>
<organism evidence="1 2">
    <name type="scientific">Megaselia scalaris</name>
    <name type="common">Humpbacked fly</name>
    <name type="synonym">Phora scalaris</name>
    <dbReference type="NCBI Taxonomy" id="36166"/>
    <lineage>
        <taxon>Eukaryota</taxon>
        <taxon>Metazoa</taxon>
        <taxon>Ecdysozoa</taxon>
        <taxon>Arthropoda</taxon>
        <taxon>Hexapoda</taxon>
        <taxon>Insecta</taxon>
        <taxon>Pterygota</taxon>
        <taxon>Neoptera</taxon>
        <taxon>Endopterygota</taxon>
        <taxon>Diptera</taxon>
        <taxon>Brachycera</taxon>
        <taxon>Muscomorpha</taxon>
        <taxon>Platypezoidea</taxon>
        <taxon>Phoridae</taxon>
        <taxon>Megaseliini</taxon>
        <taxon>Megaselia</taxon>
    </lineage>
</organism>
<proteinExistence type="predicted"/>
<evidence type="ECO:0000313" key="1">
    <source>
        <dbReference type="EnsemblMetazoa" id="MESCA000384-PA"/>
    </source>
</evidence>
<protein>
    <submittedName>
        <fullName evidence="1">Uncharacterized protein</fullName>
    </submittedName>
</protein>
<dbReference type="EnsemblMetazoa" id="MESCA000384-RA">
    <property type="protein sequence ID" value="MESCA000384-PA"/>
    <property type="gene ID" value="MESCA000384"/>
</dbReference>
<dbReference type="HOGENOM" id="CLU_2280599_0_0_1"/>
<sequence length="102" mass="11196">MADKSKIDNPLNLDNFDILNGKNLNVSDVETTDIHGNFMESNNSDFILNMEAKGGTDCCGNGRSEAEHSQTEINANSINTIHCMELSDDEDYAKSILNLDSP</sequence>
<dbReference type="EMBL" id="CAQQ02172178">
    <property type="status" value="NOT_ANNOTATED_CDS"/>
    <property type="molecule type" value="Genomic_DNA"/>
</dbReference>
<dbReference type="AlphaFoldDB" id="T1GAW8"/>
<keyword evidence="2" id="KW-1185">Reference proteome</keyword>
<reference evidence="2" key="1">
    <citation type="submission" date="2013-02" db="EMBL/GenBank/DDBJ databases">
        <authorList>
            <person name="Hughes D."/>
        </authorList>
    </citation>
    <scope>NUCLEOTIDE SEQUENCE</scope>
    <source>
        <strain>Durham</strain>
        <strain evidence="2">NC isolate 2 -- Noor lab</strain>
    </source>
</reference>
<reference evidence="1" key="2">
    <citation type="submission" date="2015-06" db="UniProtKB">
        <authorList>
            <consortium name="EnsemblMetazoa"/>
        </authorList>
    </citation>
    <scope>IDENTIFICATION</scope>
</reference>